<keyword evidence="5" id="KW-0963">Cytoplasm</keyword>
<dbReference type="GO" id="GO:0002128">
    <property type="term" value="P:tRNA nucleoside ribose methylation"/>
    <property type="evidence" value="ECO:0007669"/>
    <property type="project" value="TreeGrafter"/>
</dbReference>
<dbReference type="GO" id="GO:0160206">
    <property type="term" value="F:tRNA (cytidine(32)/uridine(32)-2'-O)-methyltransferase activity"/>
    <property type="evidence" value="ECO:0007669"/>
    <property type="project" value="UniProtKB-EC"/>
</dbReference>
<name>A0A1T2LB02_9GAMM</name>
<dbReference type="EMBL" id="MPRL01000002">
    <property type="protein sequence ID" value="OOZ42182.1"/>
    <property type="molecule type" value="Genomic_DNA"/>
</dbReference>
<evidence type="ECO:0000256" key="1">
    <source>
        <dbReference type="ARBA" id="ARBA00007228"/>
    </source>
</evidence>
<dbReference type="OrthoDB" id="9806346at2"/>
<dbReference type="EC" id="2.1.1.200" evidence="5"/>
<evidence type="ECO:0000259" key="6">
    <source>
        <dbReference type="Pfam" id="PF00588"/>
    </source>
</evidence>
<dbReference type="PANTHER" id="PTHR42786:SF2">
    <property type="entry name" value="TRNA (CYTIDINE_URIDINE-2'-O-)-METHYLTRANSFERASE TRMJ"/>
    <property type="match status" value="1"/>
</dbReference>
<comment type="similarity">
    <text evidence="1">Belongs to the class IV-like SAM-binding methyltransferase superfamily. RNA methyltransferase TrmH family.</text>
</comment>
<evidence type="ECO:0000313" key="7">
    <source>
        <dbReference type="EMBL" id="OOZ42182.1"/>
    </source>
</evidence>
<dbReference type="FunFam" id="3.40.1280.10:FF:000006">
    <property type="entry name" value="Uncharacterized tRNA/rRNA methyltransferase HI_0380"/>
    <property type="match status" value="1"/>
</dbReference>
<protein>
    <recommendedName>
        <fullName evidence="5">tRNA (cytidine/uridine-2'-O-)-methyltransferase TrmJ</fullName>
        <ecNumber evidence="5">2.1.1.200</ecNumber>
    </recommendedName>
    <alternativeName>
        <fullName evidence="5">tRNA (cytidine(32)/uridine(32)-2'-O)-methyltransferase</fullName>
    </alternativeName>
    <alternativeName>
        <fullName evidence="5">tRNA Cm32/Um32 methyltransferase</fullName>
    </alternativeName>
</protein>
<dbReference type="GO" id="GO:0003723">
    <property type="term" value="F:RNA binding"/>
    <property type="evidence" value="ECO:0007669"/>
    <property type="project" value="InterPro"/>
</dbReference>
<dbReference type="Gene3D" id="3.40.1280.10">
    <property type="match status" value="1"/>
</dbReference>
<evidence type="ECO:0000313" key="8">
    <source>
        <dbReference type="Proteomes" id="UP000191110"/>
    </source>
</evidence>
<dbReference type="InterPro" id="IPR029026">
    <property type="entry name" value="tRNA_m1G_MTases_N"/>
</dbReference>
<dbReference type="GO" id="GO:0005829">
    <property type="term" value="C:cytosol"/>
    <property type="evidence" value="ECO:0007669"/>
    <property type="project" value="TreeGrafter"/>
</dbReference>
<dbReference type="GO" id="GO:0106339">
    <property type="term" value="F:tRNA (cytidine(32)-2'-O)-methyltransferase activity"/>
    <property type="evidence" value="ECO:0007669"/>
    <property type="project" value="RHEA"/>
</dbReference>
<keyword evidence="8" id="KW-1185">Reference proteome</keyword>
<comment type="function">
    <text evidence="5">Catalyzes the formation of 2'O-methylated cytidine (Cm32) or 2'O-methylated uridine (Um32) at position 32 in tRNA.</text>
</comment>
<dbReference type="PANTHER" id="PTHR42786">
    <property type="entry name" value="TRNA/RRNA METHYLTRANSFERASE"/>
    <property type="match status" value="1"/>
</dbReference>
<dbReference type="SUPFAM" id="SSF75217">
    <property type="entry name" value="alpha/beta knot"/>
    <property type="match status" value="1"/>
</dbReference>
<evidence type="ECO:0000256" key="2">
    <source>
        <dbReference type="ARBA" id="ARBA00022603"/>
    </source>
</evidence>
<dbReference type="RefSeq" id="WP_078482209.1">
    <property type="nucleotide sequence ID" value="NZ_MPRL01000002.1"/>
</dbReference>
<accession>A0A1T2LB02</accession>
<dbReference type="InterPro" id="IPR029028">
    <property type="entry name" value="Alpha/beta_knot_MTases"/>
</dbReference>
<feature type="domain" description="tRNA/rRNA methyltransferase SpoU type" evidence="6">
    <location>
        <begin position="4"/>
        <end position="153"/>
    </location>
</feature>
<dbReference type="AlphaFoldDB" id="A0A1T2LB02"/>
<dbReference type="Gene3D" id="1.10.8.590">
    <property type="match status" value="1"/>
</dbReference>
<evidence type="ECO:0000256" key="4">
    <source>
        <dbReference type="ARBA" id="ARBA00022691"/>
    </source>
</evidence>
<dbReference type="NCBIfam" id="TIGR00050">
    <property type="entry name" value="rRNA_methyl_1"/>
    <property type="match status" value="1"/>
</dbReference>
<organism evidence="7 8">
    <name type="scientific">Solemya pervernicosa gill symbiont</name>
    <dbReference type="NCBI Taxonomy" id="642797"/>
    <lineage>
        <taxon>Bacteria</taxon>
        <taxon>Pseudomonadati</taxon>
        <taxon>Pseudomonadota</taxon>
        <taxon>Gammaproteobacteria</taxon>
        <taxon>sulfur-oxidizing symbionts</taxon>
    </lineage>
</organism>
<evidence type="ECO:0000256" key="5">
    <source>
        <dbReference type="RuleBase" id="RU362024"/>
    </source>
</evidence>
<comment type="catalytic activity">
    <reaction evidence="5">
        <text>cytidine(32) in tRNA + S-adenosyl-L-methionine = 2'-O-methylcytidine(32) in tRNA + S-adenosyl-L-homocysteine + H(+)</text>
        <dbReference type="Rhea" id="RHEA:42932"/>
        <dbReference type="Rhea" id="RHEA-COMP:10288"/>
        <dbReference type="Rhea" id="RHEA-COMP:10289"/>
        <dbReference type="ChEBI" id="CHEBI:15378"/>
        <dbReference type="ChEBI" id="CHEBI:57856"/>
        <dbReference type="ChEBI" id="CHEBI:59789"/>
        <dbReference type="ChEBI" id="CHEBI:74495"/>
        <dbReference type="ChEBI" id="CHEBI:82748"/>
        <dbReference type="EC" id="2.1.1.200"/>
    </reaction>
</comment>
<keyword evidence="4 5" id="KW-0949">S-adenosyl-L-methionine</keyword>
<dbReference type="InterPro" id="IPR001537">
    <property type="entry name" value="SpoU_MeTrfase"/>
</dbReference>
<keyword evidence="3 7" id="KW-0808">Transferase</keyword>
<dbReference type="Pfam" id="PF00588">
    <property type="entry name" value="SpoU_methylase"/>
    <property type="match status" value="1"/>
</dbReference>
<dbReference type="Proteomes" id="UP000191110">
    <property type="component" value="Unassembled WGS sequence"/>
</dbReference>
<evidence type="ECO:0000256" key="3">
    <source>
        <dbReference type="ARBA" id="ARBA00022679"/>
    </source>
</evidence>
<comment type="catalytic activity">
    <reaction evidence="5">
        <text>uridine(32) in tRNA + S-adenosyl-L-methionine = 2'-O-methyluridine(32) in tRNA + S-adenosyl-L-homocysteine + H(+)</text>
        <dbReference type="Rhea" id="RHEA:42936"/>
        <dbReference type="Rhea" id="RHEA-COMP:10107"/>
        <dbReference type="Rhea" id="RHEA-COMP:10290"/>
        <dbReference type="ChEBI" id="CHEBI:15378"/>
        <dbReference type="ChEBI" id="CHEBI:57856"/>
        <dbReference type="ChEBI" id="CHEBI:59789"/>
        <dbReference type="ChEBI" id="CHEBI:65315"/>
        <dbReference type="ChEBI" id="CHEBI:74478"/>
        <dbReference type="EC" id="2.1.1.200"/>
    </reaction>
</comment>
<reference evidence="7 8" key="1">
    <citation type="submission" date="2016-11" db="EMBL/GenBank/DDBJ databases">
        <title>Mixed transmission modes and dynamic genome evolution in an obligate animal-bacterial symbiosis.</title>
        <authorList>
            <person name="Russell S.L."/>
            <person name="Corbett-Detig R.B."/>
            <person name="Cavanaugh C.M."/>
        </authorList>
    </citation>
    <scope>NUCLEOTIDE SEQUENCE [LARGE SCALE GENOMIC DNA]</scope>
    <source>
        <strain evidence="7">Sveles-Q1</strain>
    </source>
</reference>
<keyword evidence="2 5" id="KW-0489">Methyltransferase</keyword>
<keyword evidence="5" id="KW-0819">tRNA processing</keyword>
<dbReference type="InterPro" id="IPR004384">
    <property type="entry name" value="RNA_MeTrfase_TrmJ/LasT"/>
</dbReference>
<proteinExistence type="inferred from homology"/>
<gene>
    <name evidence="5" type="primary">trmJ</name>
    <name evidence="7" type="ORF">BOW53_00975</name>
</gene>
<dbReference type="CDD" id="cd18093">
    <property type="entry name" value="SpoU-like_TrmJ"/>
    <property type="match status" value="1"/>
</dbReference>
<comment type="subcellular location">
    <subcellularLocation>
        <location evidence="5">Cytoplasm</location>
    </subcellularLocation>
</comment>
<dbReference type="PIRSF" id="PIRSF004808">
    <property type="entry name" value="LasT"/>
    <property type="match status" value="1"/>
</dbReference>
<sequence>MESVRIVLVNTSHPGNIGAAARAMKNMGLAQLYLVSPESYPHAEATARASGADNLLADAVVCRSLEEALVGTNLVVGLSARPRNLSCEQLSLRESAAKTVEIATSGQTAFVFGRERTGLLNEELDLCHYLVHIPTNPDFSSLNVAAAVQVVSYELRMAFLEAVDNQGSEVELPSYADSDAVERLYAHLENIMIKTEFLNPDNPRLLMRRVRRLFNRARLEQDEVQILRGLLTSIEKKL</sequence>
<comment type="caution">
    <text evidence="7">The sequence shown here is derived from an EMBL/GenBank/DDBJ whole genome shotgun (WGS) entry which is preliminary data.</text>
</comment>
<comment type="subunit">
    <text evidence="5">Homodimer.</text>
</comment>